<dbReference type="GO" id="GO:0004197">
    <property type="term" value="F:cysteine-type endopeptidase activity"/>
    <property type="evidence" value="ECO:0007669"/>
    <property type="project" value="InterPro"/>
</dbReference>
<dbReference type="InterPro" id="IPR011600">
    <property type="entry name" value="Pept_C14_caspase"/>
</dbReference>
<dbReference type="PANTHER" id="PTHR22576">
    <property type="entry name" value="MUCOSA ASSOCIATED LYMPHOID TISSUE LYMPHOMA TRANSLOCATION PROTEIN 1/PARACASPASE"/>
    <property type="match status" value="1"/>
</dbReference>
<dbReference type="Bgee" id="ENSXETG00000040479">
    <property type="expression patterns" value="Expressed in liver and 14 other cell types or tissues"/>
</dbReference>
<dbReference type="PANTHER" id="PTHR22576:SF38">
    <property type="entry name" value="MUCOSA-ASSOCIATED LYMPHOID TISSUE LYMPHOMA TRANSLOCATION PROTEIN 1-LIKE"/>
    <property type="match status" value="1"/>
</dbReference>
<evidence type="ECO:0008006" key="5">
    <source>
        <dbReference type="Google" id="ProtNLM"/>
    </source>
</evidence>
<evidence type="ECO:0000259" key="3">
    <source>
        <dbReference type="PROSITE" id="PS50835"/>
    </source>
</evidence>
<dbReference type="InterPro" id="IPR003599">
    <property type="entry name" value="Ig_sub"/>
</dbReference>
<dbReference type="Pfam" id="PF13927">
    <property type="entry name" value="Ig_3"/>
    <property type="match status" value="1"/>
</dbReference>
<dbReference type="Pfam" id="PF00656">
    <property type="entry name" value="Peptidase_C14"/>
    <property type="match status" value="1"/>
</dbReference>
<name>A0A803JQ49_XENTR</name>
<dbReference type="InterPro" id="IPR003598">
    <property type="entry name" value="Ig_sub2"/>
</dbReference>
<reference evidence="4" key="1">
    <citation type="journal article" date="2010" name="Science">
        <title>The genome of the Western clawed frog Xenopus tropicalis.</title>
        <authorList>
            <person name="Hellsten U."/>
            <person name="Harland R.M."/>
            <person name="Gilchrist M.J."/>
            <person name="Hendrix D."/>
            <person name="Jurka J."/>
            <person name="Kapitonov V."/>
            <person name="Ovcharenko I."/>
            <person name="Putnam N.H."/>
            <person name="Shu S."/>
            <person name="Taher L."/>
            <person name="Blitz I.L."/>
            <person name="Blumberg B."/>
            <person name="Dichmann D.S."/>
            <person name="Dubchak I."/>
            <person name="Amaya E."/>
            <person name="Detter J.C."/>
            <person name="Fletcher R."/>
            <person name="Gerhard D.S."/>
            <person name="Goodstein D."/>
            <person name="Graves T."/>
            <person name="Grigoriev I.V."/>
            <person name="Grimwood J."/>
            <person name="Kawashima T."/>
            <person name="Lindquist E."/>
            <person name="Lucas S.M."/>
            <person name="Mead P.E."/>
            <person name="Mitros T."/>
            <person name="Ogino H."/>
            <person name="Ohta Y."/>
            <person name="Poliakov A.V."/>
            <person name="Pollet N."/>
            <person name="Robert J."/>
            <person name="Salamov A."/>
            <person name="Sater A.K."/>
            <person name="Schmutz J."/>
            <person name="Terry A."/>
            <person name="Vize P.D."/>
            <person name="Warren W.C."/>
            <person name="Wells D."/>
            <person name="Wills A."/>
            <person name="Wilson R.K."/>
            <person name="Zimmerman L.B."/>
            <person name="Zorn A.M."/>
            <person name="Grainger R."/>
            <person name="Grammer T."/>
            <person name="Khokha M.K."/>
            <person name="Richardson P.M."/>
            <person name="Rokhsar D.S."/>
        </authorList>
    </citation>
    <scope>NUCLEOTIDE SEQUENCE [LARGE SCALE GENOMIC DNA]</scope>
    <source>
        <strain evidence="4">Nigerian</strain>
    </source>
</reference>
<dbReference type="SUPFAM" id="SSF48726">
    <property type="entry name" value="Immunoglobulin"/>
    <property type="match status" value="2"/>
</dbReference>
<feature type="compositionally biased region" description="Acidic residues" evidence="1">
    <location>
        <begin position="645"/>
        <end position="658"/>
    </location>
</feature>
<organism evidence="4">
    <name type="scientific">Xenopus tropicalis</name>
    <name type="common">Western clawed frog</name>
    <name type="synonym">Silurana tropicalis</name>
    <dbReference type="NCBI Taxonomy" id="8364"/>
    <lineage>
        <taxon>Eukaryota</taxon>
        <taxon>Metazoa</taxon>
        <taxon>Chordata</taxon>
        <taxon>Craniata</taxon>
        <taxon>Vertebrata</taxon>
        <taxon>Euteleostomi</taxon>
        <taxon>Amphibia</taxon>
        <taxon>Batrachia</taxon>
        <taxon>Anura</taxon>
        <taxon>Pipoidea</taxon>
        <taxon>Pipidae</taxon>
        <taxon>Xenopodinae</taxon>
        <taxon>Xenopus</taxon>
        <taxon>Silurana</taxon>
    </lineage>
</organism>
<evidence type="ECO:0000256" key="1">
    <source>
        <dbReference type="SAM" id="MobiDB-lite"/>
    </source>
</evidence>
<dbReference type="Gene3D" id="3.40.50.1460">
    <property type="match status" value="1"/>
</dbReference>
<feature type="region of interest" description="Disordered" evidence="1">
    <location>
        <begin position="606"/>
        <end position="658"/>
    </location>
</feature>
<dbReference type="SUPFAM" id="SSF52129">
    <property type="entry name" value="Caspase-like"/>
    <property type="match status" value="1"/>
</dbReference>
<dbReference type="InterPro" id="IPR041077">
    <property type="entry name" value="MALT1_Ig"/>
</dbReference>
<dbReference type="InterPro" id="IPR052039">
    <property type="entry name" value="Caspase-related_regulators"/>
</dbReference>
<protein>
    <recommendedName>
        <fullName evidence="5">MALT1 paracaspase</fullName>
    </recommendedName>
</protein>
<dbReference type="Ensembl" id="ENSXETT00000115394">
    <property type="protein sequence ID" value="ENSXETP00000110098"/>
    <property type="gene ID" value="ENSXETG00000040479"/>
</dbReference>
<dbReference type="InterPro" id="IPR033540">
    <property type="entry name" value="MALT1_IG-like_dom_sf"/>
</dbReference>
<dbReference type="InterPro" id="IPR001309">
    <property type="entry name" value="Pept_C14_p20"/>
</dbReference>
<dbReference type="PROSITE" id="PS50208">
    <property type="entry name" value="CASPASE_P20"/>
    <property type="match status" value="1"/>
</dbReference>
<dbReference type="AlphaFoldDB" id="A0A803JQ49"/>
<dbReference type="InterPro" id="IPR013783">
    <property type="entry name" value="Ig-like_fold"/>
</dbReference>
<feature type="domain" description="Caspase family p20" evidence="2">
    <location>
        <begin position="228"/>
        <end position="350"/>
    </location>
</feature>
<sequence length="658" mass="74507">MLKDIVIAEQPVCACVPRDFPLTLRCRAQGSSPLYYQWFLHSESFCKEIPGANQPDLHIVTQQTQLYICRVNDQHHHFAFSHWVKVKVLKDITKGADLLTHESDPNWKSSDLKTNILRLFHYVLPGWEGDPVFITYPNPAHLTSQQPVQFQCCAIGIPAPKYQWYLNGQCLPHRRGRKMQIKAVKPKDCGSYLCCATNAKGERWSEPVELTLEHSPTRQKDIFFAVGKVALIIGNNCYLKHPNLLAPVVDVYELSNFLEKLEFCVISLVDLTHSEMLIAVNKFLQFLDNGVYGLFYYAGHGYERSGRNYMVPIDAPQPYRPENCISVQKILQKMQERRTALNVVLLDTCRKWYNADCALSKVNPLKPFGNTVYGYATCENAEAYEVQDGDSSSGIFMTYLKKHILEEKKVTHMLEDVLEDIGRDPLITGKQVMEIKHTLTESRALTDRICSPQSERLNRKAWDKENELPKQILLFSCGVEVELSFQSVFSNLIHIFARLIQTPSYLTDIRTILYICSDFAELSIPNTCRLGHEDSLLAMGSEGEGADCMLRLPDLQKCQNDIFIKLDLQCTNMGTGVCLQESLEHRIPKPWVARLFSQKDFSLDSAAGSSDDSRSRQRLQSSTNSHTLGHAGGISLGAQSKSSSEPEEHDEGDIFAAK</sequence>
<dbReference type="InterPro" id="IPR029030">
    <property type="entry name" value="Caspase-like_dom_sf"/>
</dbReference>
<dbReference type="InParanoid" id="A0A803JQ49"/>
<dbReference type="SMART" id="SM00408">
    <property type="entry name" value="IGc2"/>
    <property type="match status" value="1"/>
</dbReference>
<dbReference type="SMART" id="SM00409">
    <property type="entry name" value="IG"/>
    <property type="match status" value="2"/>
</dbReference>
<evidence type="ECO:0000313" key="4">
    <source>
        <dbReference type="Ensembl" id="ENSXETP00000110098"/>
    </source>
</evidence>
<reference evidence="4" key="2">
    <citation type="submission" date="2021-03" db="UniProtKB">
        <authorList>
            <consortium name="Ensembl"/>
        </authorList>
    </citation>
    <scope>IDENTIFICATION</scope>
</reference>
<accession>A0A803JQ49</accession>
<dbReference type="InterPro" id="IPR007110">
    <property type="entry name" value="Ig-like_dom"/>
</dbReference>
<proteinExistence type="predicted"/>
<dbReference type="Gene3D" id="2.60.40.10">
    <property type="entry name" value="Immunoglobulins"/>
    <property type="match status" value="1"/>
</dbReference>
<dbReference type="InterPro" id="IPR036179">
    <property type="entry name" value="Ig-like_dom_sf"/>
</dbReference>
<evidence type="ECO:0000259" key="2">
    <source>
        <dbReference type="PROSITE" id="PS50208"/>
    </source>
</evidence>
<dbReference type="GO" id="GO:0006508">
    <property type="term" value="P:proteolysis"/>
    <property type="evidence" value="ECO:0007669"/>
    <property type="project" value="InterPro"/>
</dbReference>
<dbReference type="Pfam" id="PF18703">
    <property type="entry name" value="MALT1_Ig"/>
    <property type="match status" value="1"/>
</dbReference>
<dbReference type="PROSITE" id="PS50835">
    <property type="entry name" value="IG_LIKE"/>
    <property type="match status" value="1"/>
</dbReference>
<dbReference type="GeneTree" id="ENSGT00390000018044"/>
<feature type="domain" description="Ig-like" evidence="3">
    <location>
        <begin position="131"/>
        <end position="211"/>
    </location>
</feature>
<dbReference type="Gene3D" id="2.60.40.3360">
    <property type="match status" value="1"/>
</dbReference>